<evidence type="ECO:0000313" key="8">
    <source>
        <dbReference type="Proteomes" id="UP000190188"/>
    </source>
</evidence>
<evidence type="ECO:0000313" key="7">
    <source>
        <dbReference type="EMBL" id="OPA80232.1"/>
    </source>
</evidence>
<organism evidence="7 8">
    <name type="scientific">Paenibacillus selenitireducens</name>
    <dbReference type="NCBI Taxonomy" id="1324314"/>
    <lineage>
        <taxon>Bacteria</taxon>
        <taxon>Bacillati</taxon>
        <taxon>Bacillota</taxon>
        <taxon>Bacilli</taxon>
        <taxon>Bacillales</taxon>
        <taxon>Paenibacillaceae</taxon>
        <taxon>Paenibacillus</taxon>
    </lineage>
</organism>
<comment type="caution">
    <text evidence="7">The sequence shown here is derived from an EMBL/GenBank/DDBJ whole genome shotgun (WGS) entry which is preliminary data.</text>
</comment>
<evidence type="ECO:0000256" key="1">
    <source>
        <dbReference type="ARBA" id="ARBA00004141"/>
    </source>
</evidence>
<reference evidence="7 8" key="1">
    <citation type="submission" date="2017-01" db="EMBL/GenBank/DDBJ databases">
        <title>Genome analysis of Paenibacillus selenitrireducens ES3-24.</title>
        <authorList>
            <person name="Xu D."/>
            <person name="Yao R."/>
            <person name="Zheng S."/>
        </authorList>
    </citation>
    <scope>NUCLEOTIDE SEQUENCE [LARGE SCALE GENOMIC DNA]</scope>
    <source>
        <strain evidence="7 8">ES3-24</strain>
    </source>
</reference>
<dbReference type="RefSeq" id="WP_233146898.1">
    <property type="nucleotide sequence ID" value="NZ_MSZX01000002.1"/>
</dbReference>
<accession>A0A1T2XK87</accession>
<dbReference type="AlphaFoldDB" id="A0A1T2XK87"/>
<evidence type="ECO:0000256" key="5">
    <source>
        <dbReference type="ARBA" id="ARBA00023600"/>
    </source>
</evidence>
<proteinExistence type="inferred from homology"/>
<name>A0A1T2XK87_9BACL</name>
<keyword evidence="3 6" id="KW-1133">Transmembrane helix</keyword>
<dbReference type="Pfam" id="PF05105">
    <property type="entry name" value="Phage_holin_4_1"/>
    <property type="match status" value="1"/>
</dbReference>
<comment type="similarity">
    <text evidence="5">Belongs to the bacteriophage holin family. Cp-1 holin subfamily.</text>
</comment>
<comment type="subcellular location">
    <subcellularLocation>
        <location evidence="1">Membrane</location>
        <topology evidence="1">Multi-pass membrane protein</topology>
    </subcellularLocation>
</comment>
<keyword evidence="2 6" id="KW-0812">Transmembrane</keyword>
<dbReference type="Proteomes" id="UP000190188">
    <property type="component" value="Unassembled WGS sequence"/>
</dbReference>
<feature type="transmembrane region" description="Helical" evidence="6">
    <location>
        <begin position="63"/>
        <end position="80"/>
    </location>
</feature>
<evidence type="ECO:0000256" key="2">
    <source>
        <dbReference type="ARBA" id="ARBA00022692"/>
    </source>
</evidence>
<keyword evidence="8" id="KW-1185">Reference proteome</keyword>
<feature type="transmembrane region" description="Helical" evidence="6">
    <location>
        <begin position="86"/>
        <end position="103"/>
    </location>
</feature>
<evidence type="ECO:0000256" key="6">
    <source>
        <dbReference type="SAM" id="Phobius"/>
    </source>
</evidence>
<keyword evidence="4 6" id="KW-0472">Membrane</keyword>
<feature type="transmembrane region" description="Helical" evidence="6">
    <location>
        <begin position="26"/>
        <end position="43"/>
    </location>
</feature>
<gene>
    <name evidence="7" type="ORF">BVG16_05670</name>
</gene>
<dbReference type="InterPro" id="IPR006480">
    <property type="entry name" value="Phage_holin_4_1"/>
</dbReference>
<sequence length="150" mass="16679">MDKLFVSLFGAVLVPGFEFLYGGGGMVRAMMVALIFFVCLDWLSGIRAAQKDSSYASKYGIDGVFRTFFILLLPAGGHLLDKAFQMPDILFGALAVGVLYHNLQSMTANAIRAGWGNWFPEWLMAKITEWVSSELDKKTQRAELRKGESK</sequence>
<protein>
    <submittedName>
        <fullName evidence="7">Holin</fullName>
    </submittedName>
</protein>
<evidence type="ECO:0000256" key="3">
    <source>
        <dbReference type="ARBA" id="ARBA00022989"/>
    </source>
</evidence>
<evidence type="ECO:0000256" key="4">
    <source>
        <dbReference type="ARBA" id="ARBA00023136"/>
    </source>
</evidence>
<dbReference type="STRING" id="1324314.BVG16_05670"/>
<dbReference type="GO" id="GO:0016020">
    <property type="term" value="C:membrane"/>
    <property type="evidence" value="ECO:0007669"/>
    <property type="project" value="UniProtKB-SubCell"/>
</dbReference>
<dbReference type="EMBL" id="MSZX01000002">
    <property type="protein sequence ID" value="OPA80232.1"/>
    <property type="molecule type" value="Genomic_DNA"/>
</dbReference>